<evidence type="ECO:0000313" key="3">
    <source>
        <dbReference type="EMBL" id="GMI04456.1"/>
    </source>
</evidence>
<evidence type="ECO:0000256" key="1">
    <source>
        <dbReference type="ARBA" id="ARBA00007129"/>
    </source>
</evidence>
<dbReference type="InterPro" id="IPR000007">
    <property type="entry name" value="Tubby_C"/>
</dbReference>
<proteinExistence type="inferred from homology"/>
<protein>
    <recommendedName>
        <fullName evidence="2">Tubby C-terminal domain-containing protein</fullName>
    </recommendedName>
</protein>
<comment type="similarity">
    <text evidence="1">Belongs to the TUB family.</text>
</comment>
<dbReference type="Proteomes" id="UP001165160">
    <property type="component" value="Unassembled WGS sequence"/>
</dbReference>
<name>A0A9W7CH30_9STRA</name>
<evidence type="ECO:0000313" key="4">
    <source>
        <dbReference type="Proteomes" id="UP001165160"/>
    </source>
</evidence>
<dbReference type="Gene3D" id="3.20.90.10">
    <property type="entry name" value="Tubby Protein, Chain A"/>
    <property type="match status" value="1"/>
</dbReference>
<feature type="domain" description="Tubby C-terminal" evidence="2">
    <location>
        <begin position="324"/>
        <end position="465"/>
    </location>
</feature>
<sequence length="473" mass="52511">MEVQLSDDIWFVIISYVGGLKPFEPLLQIRQDISACSALLKQKAEEVAFEICACFTGNVSDSSGHGVARNTHVDGYVLLLQYLRPSPLGLVANDYHFCLSLAFRKYGIPDYIARNTLETFAFRIRKELEDDPVTLSILEIVVASRLSPDQYVFHLLSSWSNFYPISYGSTAVHKFIYRLQNSSTSTSSFYSNPRTSDTEICNLYDAGLSLTDDLAFVHNNYGHSRTTDLSSKITSSAGFKGRRQFLCTRETLRHPSSAIFNRRTFKLYEQNSDEVLLLTATTGSASSNIKISQATGDVCAILKSNLTKTKYTATSVVDGVEGVEIANIEILNSNLLTVTNLPRTNRVLIPKGCGTGEDSIDLKHEWRYGDIERGNGDEFNAHSRVLGFRNVDPVWNDDVSAFTLNFAGRVTYPSVKNFKLKALGGGPDELIVMQFGKVGRDGFQMDLSHPLSVLQGFCIALANLEYKKGLALF</sequence>
<dbReference type="InterPro" id="IPR025659">
    <property type="entry name" value="Tubby-like_C"/>
</dbReference>
<dbReference type="PANTHER" id="PTHR16517">
    <property type="entry name" value="TUBBY-RELATED"/>
    <property type="match status" value="1"/>
</dbReference>
<comment type="caution">
    <text evidence="3">The sequence shown here is derived from an EMBL/GenBank/DDBJ whole genome shotgun (WGS) entry which is preliminary data.</text>
</comment>
<reference evidence="4" key="1">
    <citation type="journal article" date="2023" name="Commun. Biol.">
        <title>Genome analysis of Parmales, the sister group of diatoms, reveals the evolutionary specialization of diatoms from phago-mixotrophs to photoautotrophs.</title>
        <authorList>
            <person name="Ban H."/>
            <person name="Sato S."/>
            <person name="Yoshikawa S."/>
            <person name="Yamada K."/>
            <person name="Nakamura Y."/>
            <person name="Ichinomiya M."/>
            <person name="Sato N."/>
            <person name="Blanc-Mathieu R."/>
            <person name="Endo H."/>
            <person name="Kuwata A."/>
            <person name="Ogata H."/>
        </authorList>
    </citation>
    <scope>NUCLEOTIDE SEQUENCE [LARGE SCALE GENOMIC DNA]</scope>
    <source>
        <strain evidence="4">NIES 3699</strain>
    </source>
</reference>
<accession>A0A9W7CH30</accession>
<keyword evidence="4" id="KW-1185">Reference proteome</keyword>
<dbReference type="Pfam" id="PF01167">
    <property type="entry name" value="Tub"/>
    <property type="match status" value="1"/>
</dbReference>
<dbReference type="SUPFAM" id="SSF54518">
    <property type="entry name" value="Tubby C-terminal domain-like"/>
    <property type="match status" value="1"/>
</dbReference>
<evidence type="ECO:0000259" key="2">
    <source>
        <dbReference type="Pfam" id="PF01167"/>
    </source>
</evidence>
<dbReference type="EMBL" id="BRXX01000316">
    <property type="protein sequence ID" value="GMI04456.1"/>
    <property type="molecule type" value="Genomic_DNA"/>
</dbReference>
<dbReference type="AlphaFoldDB" id="A0A9W7CH30"/>
<dbReference type="PANTHER" id="PTHR16517:SF7">
    <property type="entry name" value="PROTEIN KING TUBBY"/>
    <property type="match status" value="1"/>
</dbReference>
<gene>
    <name evidence="3" type="ORF">TrVE_jg7482</name>
</gene>
<organism evidence="3 4">
    <name type="scientific">Triparma verrucosa</name>
    <dbReference type="NCBI Taxonomy" id="1606542"/>
    <lineage>
        <taxon>Eukaryota</taxon>
        <taxon>Sar</taxon>
        <taxon>Stramenopiles</taxon>
        <taxon>Ochrophyta</taxon>
        <taxon>Bolidophyceae</taxon>
        <taxon>Parmales</taxon>
        <taxon>Triparmaceae</taxon>
        <taxon>Triparma</taxon>
    </lineage>
</organism>
<dbReference type="PRINTS" id="PR01573">
    <property type="entry name" value="SUPERTUBBY"/>
</dbReference>